<dbReference type="Proteomes" id="UP001595645">
    <property type="component" value="Unassembled WGS sequence"/>
</dbReference>
<dbReference type="Gene3D" id="3.30.70.240">
    <property type="match status" value="1"/>
</dbReference>
<evidence type="ECO:0000256" key="1">
    <source>
        <dbReference type="ARBA" id="ARBA00001946"/>
    </source>
</evidence>
<keyword evidence="5 9" id="KW-0255">Endonuclease</keyword>
<dbReference type="Pfam" id="PF09827">
    <property type="entry name" value="CRISPR_Cas2"/>
    <property type="match status" value="1"/>
</dbReference>
<evidence type="ECO:0000256" key="4">
    <source>
        <dbReference type="ARBA" id="ARBA00022723"/>
    </source>
</evidence>
<dbReference type="CDD" id="cd09725">
    <property type="entry name" value="Cas2_I_II_III"/>
    <property type="match status" value="1"/>
</dbReference>
<comment type="caution">
    <text evidence="9">The sequence shown here is derived from an EMBL/GenBank/DDBJ whole genome shotgun (WGS) entry which is preliminary data.</text>
</comment>
<evidence type="ECO:0000313" key="9">
    <source>
        <dbReference type="EMBL" id="MFC3450734.1"/>
    </source>
</evidence>
<evidence type="ECO:0000256" key="6">
    <source>
        <dbReference type="ARBA" id="ARBA00022801"/>
    </source>
</evidence>
<gene>
    <name evidence="9" type="primary">cas2</name>
    <name evidence="9" type="ORF">ACFOSH_14975</name>
</gene>
<comment type="similarity">
    <text evidence="2">Belongs to the CRISPR-associated endoribonuclease Cas2 protein family.</text>
</comment>
<dbReference type="EMBL" id="JBHRWK010000020">
    <property type="protein sequence ID" value="MFC3450734.1"/>
    <property type="molecule type" value="Genomic_DNA"/>
</dbReference>
<accession>A0ABV7NY83</accession>
<keyword evidence="8" id="KW-0051">Antiviral defense</keyword>
<evidence type="ECO:0000313" key="10">
    <source>
        <dbReference type="Proteomes" id="UP001595645"/>
    </source>
</evidence>
<evidence type="ECO:0000256" key="5">
    <source>
        <dbReference type="ARBA" id="ARBA00022759"/>
    </source>
</evidence>
<keyword evidence="6" id="KW-0378">Hydrolase</keyword>
<dbReference type="InterPro" id="IPR021127">
    <property type="entry name" value="CRISPR_associated_Cas2"/>
</dbReference>
<evidence type="ECO:0000256" key="3">
    <source>
        <dbReference type="ARBA" id="ARBA00022722"/>
    </source>
</evidence>
<keyword evidence="3" id="KW-0540">Nuclease</keyword>
<keyword evidence="7" id="KW-0460">Magnesium</keyword>
<keyword evidence="4" id="KW-0479">Metal-binding</keyword>
<sequence>MQPCPHAEEIGYRVQKSVFEVVCNPSQRLGLEANLRDIIDPDADSIRIYQLDGGTFGQARHLGAAVEPPHQGRLIV</sequence>
<dbReference type="RefSeq" id="WP_378239468.1">
    <property type="nucleotide sequence ID" value="NZ_JBHRWK010000020.1"/>
</dbReference>
<dbReference type="SUPFAM" id="SSF143430">
    <property type="entry name" value="TTP0101/SSO1404-like"/>
    <property type="match status" value="1"/>
</dbReference>
<keyword evidence="10" id="KW-1185">Reference proteome</keyword>
<evidence type="ECO:0000256" key="8">
    <source>
        <dbReference type="ARBA" id="ARBA00023118"/>
    </source>
</evidence>
<comment type="cofactor">
    <cofactor evidence="1">
        <name>Mg(2+)</name>
        <dbReference type="ChEBI" id="CHEBI:18420"/>
    </cofactor>
</comment>
<organism evidence="9 10">
    <name type="scientific">Amycolatopsis speibonae</name>
    <dbReference type="NCBI Taxonomy" id="1450224"/>
    <lineage>
        <taxon>Bacteria</taxon>
        <taxon>Bacillati</taxon>
        <taxon>Actinomycetota</taxon>
        <taxon>Actinomycetes</taxon>
        <taxon>Pseudonocardiales</taxon>
        <taxon>Pseudonocardiaceae</taxon>
        <taxon>Amycolatopsis</taxon>
    </lineage>
</organism>
<dbReference type="GO" id="GO:0004519">
    <property type="term" value="F:endonuclease activity"/>
    <property type="evidence" value="ECO:0007669"/>
    <property type="project" value="UniProtKB-KW"/>
</dbReference>
<protein>
    <submittedName>
        <fullName evidence="9">CRISPR-associated endonuclease Cas2</fullName>
    </submittedName>
</protein>
<proteinExistence type="inferred from homology"/>
<dbReference type="NCBIfam" id="TIGR01573">
    <property type="entry name" value="cas2"/>
    <property type="match status" value="1"/>
</dbReference>
<evidence type="ECO:0000256" key="2">
    <source>
        <dbReference type="ARBA" id="ARBA00009959"/>
    </source>
</evidence>
<name>A0ABV7NY83_9PSEU</name>
<reference evidence="10" key="1">
    <citation type="journal article" date="2019" name="Int. J. Syst. Evol. Microbiol.">
        <title>The Global Catalogue of Microorganisms (GCM) 10K type strain sequencing project: providing services to taxonomists for standard genome sequencing and annotation.</title>
        <authorList>
            <consortium name="The Broad Institute Genomics Platform"/>
            <consortium name="The Broad Institute Genome Sequencing Center for Infectious Disease"/>
            <person name="Wu L."/>
            <person name="Ma J."/>
        </authorList>
    </citation>
    <scope>NUCLEOTIDE SEQUENCE [LARGE SCALE GENOMIC DNA]</scope>
    <source>
        <strain evidence="10">CGMCC 4.7676</strain>
    </source>
</reference>
<evidence type="ECO:0000256" key="7">
    <source>
        <dbReference type="ARBA" id="ARBA00022842"/>
    </source>
</evidence>
<dbReference type="InterPro" id="IPR019199">
    <property type="entry name" value="Virulence_VapD/CRISPR_Cas2"/>
</dbReference>